<organism evidence="2 3">
    <name type="scientific">Aspergillus udagawae</name>
    <dbReference type="NCBI Taxonomy" id="91492"/>
    <lineage>
        <taxon>Eukaryota</taxon>
        <taxon>Fungi</taxon>
        <taxon>Dikarya</taxon>
        <taxon>Ascomycota</taxon>
        <taxon>Pezizomycotina</taxon>
        <taxon>Eurotiomycetes</taxon>
        <taxon>Eurotiomycetidae</taxon>
        <taxon>Eurotiales</taxon>
        <taxon>Aspergillaceae</taxon>
        <taxon>Aspergillus</taxon>
        <taxon>Aspergillus subgen. Fumigati</taxon>
    </lineage>
</organism>
<accession>A0A8H3N477</accession>
<dbReference type="AlphaFoldDB" id="A0A8H3N477"/>
<dbReference type="EMBL" id="BLKC01000008">
    <property type="protein sequence ID" value="GFF26209.1"/>
    <property type="molecule type" value="Genomic_DNA"/>
</dbReference>
<gene>
    <name evidence="2" type="ORF">IFM46972_01689</name>
</gene>
<sequence>MSSENSLSSFFRSSVSGPGTPISKTTVLRSVPHDADKLPGIVAHSTDWPRGAPETKQIPFEVHFLNIEAKPTFEIAGAGTAQLSPYVIVEADHLPDNHFRRAANGWG</sequence>
<proteinExistence type="predicted"/>
<reference evidence="2 3" key="1">
    <citation type="submission" date="2020-01" db="EMBL/GenBank/DDBJ databases">
        <title>Draft genome sequence of Aspergillus udagawae IFM 46972.</title>
        <authorList>
            <person name="Takahashi H."/>
            <person name="Yaguchi T."/>
        </authorList>
    </citation>
    <scope>NUCLEOTIDE SEQUENCE [LARGE SCALE GENOMIC DNA]</scope>
    <source>
        <strain evidence="2 3">IFM 46972</strain>
    </source>
</reference>
<name>A0A8H3N477_9EURO</name>
<evidence type="ECO:0000313" key="3">
    <source>
        <dbReference type="Proteomes" id="UP000465221"/>
    </source>
</evidence>
<evidence type="ECO:0000256" key="1">
    <source>
        <dbReference type="SAM" id="MobiDB-lite"/>
    </source>
</evidence>
<feature type="region of interest" description="Disordered" evidence="1">
    <location>
        <begin position="1"/>
        <end position="25"/>
    </location>
</feature>
<evidence type="ECO:0000313" key="2">
    <source>
        <dbReference type="EMBL" id="GFF26209.1"/>
    </source>
</evidence>
<dbReference type="Proteomes" id="UP000465221">
    <property type="component" value="Unassembled WGS sequence"/>
</dbReference>
<comment type="caution">
    <text evidence="2">The sequence shown here is derived from an EMBL/GenBank/DDBJ whole genome shotgun (WGS) entry which is preliminary data.</text>
</comment>
<feature type="compositionally biased region" description="Low complexity" evidence="1">
    <location>
        <begin position="1"/>
        <end position="16"/>
    </location>
</feature>
<protein>
    <submittedName>
        <fullName evidence="2">Uncharacterized protein</fullName>
    </submittedName>
</protein>